<dbReference type="OrthoDB" id="9798763at2"/>
<reference evidence="2 3" key="1">
    <citation type="submission" date="2017-03" db="EMBL/GenBank/DDBJ databases">
        <authorList>
            <person name="Afonso C.L."/>
            <person name="Miller P.J."/>
            <person name="Scott M.A."/>
            <person name="Spackman E."/>
            <person name="Goraichik I."/>
            <person name="Dimitrov K.M."/>
            <person name="Suarez D.L."/>
            <person name="Swayne D.E."/>
        </authorList>
    </citation>
    <scope>NUCLEOTIDE SEQUENCE [LARGE SCALE GENOMIC DNA]</scope>
    <source>
        <strain evidence="2 3">CECT 8625</strain>
    </source>
</reference>
<protein>
    <submittedName>
        <fullName evidence="2">Oxidoreductase molybdopterin binding domain protein</fullName>
    </submittedName>
</protein>
<sequence length="172" mass="18459">MTSLTRLALTSLVLTCALGPVPAAAQALPEPEGEVILTVTGAIETTNEGDAAAFDLDMLEALGPVTIRTTTIWTEGEQTFTGVPLVTLMEAVGAEGDVLSATAINDYAVEIPRDDWVEGGPIIAYLNNGSPMSVRDKGPLWVVYPFDDNTEYQTEVVYSRSIWQLDRIVVAE</sequence>
<dbReference type="Proteomes" id="UP000193570">
    <property type="component" value="Unassembled WGS sequence"/>
</dbReference>
<feature type="chain" id="PRO_5012959516" evidence="1">
    <location>
        <begin position="26"/>
        <end position="172"/>
    </location>
</feature>
<accession>A0A1X6Y542</accession>
<dbReference type="RefSeq" id="WP_085789979.1">
    <property type="nucleotide sequence ID" value="NZ_FWFK01000001.1"/>
</dbReference>
<keyword evidence="3" id="KW-1185">Reference proteome</keyword>
<dbReference type="Gene3D" id="3.90.420.10">
    <property type="entry name" value="Oxidoreductase, molybdopterin-binding domain"/>
    <property type="match status" value="1"/>
</dbReference>
<name>A0A1X6Y542_9RHOB</name>
<proteinExistence type="predicted"/>
<dbReference type="InterPro" id="IPR036374">
    <property type="entry name" value="OxRdtase_Mopterin-bd_sf"/>
</dbReference>
<dbReference type="SUPFAM" id="SSF56524">
    <property type="entry name" value="Oxidoreductase molybdopterin-binding domain"/>
    <property type="match status" value="1"/>
</dbReference>
<evidence type="ECO:0000313" key="3">
    <source>
        <dbReference type="Proteomes" id="UP000193570"/>
    </source>
</evidence>
<dbReference type="AlphaFoldDB" id="A0A1X6Y542"/>
<evidence type="ECO:0000313" key="2">
    <source>
        <dbReference type="EMBL" id="SLN10191.1"/>
    </source>
</evidence>
<evidence type="ECO:0000256" key="1">
    <source>
        <dbReference type="SAM" id="SignalP"/>
    </source>
</evidence>
<organism evidence="2 3">
    <name type="scientific">Roseivivax jejudonensis</name>
    <dbReference type="NCBI Taxonomy" id="1529041"/>
    <lineage>
        <taxon>Bacteria</taxon>
        <taxon>Pseudomonadati</taxon>
        <taxon>Pseudomonadota</taxon>
        <taxon>Alphaproteobacteria</taxon>
        <taxon>Rhodobacterales</taxon>
        <taxon>Roseobacteraceae</taxon>
        <taxon>Roseivivax</taxon>
    </lineage>
</organism>
<feature type="signal peptide" evidence="1">
    <location>
        <begin position="1"/>
        <end position="25"/>
    </location>
</feature>
<keyword evidence="1" id="KW-0732">Signal</keyword>
<gene>
    <name evidence="2" type="ORF">ROJ8625_00192</name>
</gene>
<dbReference type="EMBL" id="FWFK01000001">
    <property type="protein sequence ID" value="SLN10191.1"/>
    <property type="molecule type" value="Genomic_DNA"/>
</dbReference>